<sequence length="102" mass="11717">MDWEELHVMPPFGYIILTLVRPHMDTTCGVRIALFAFITGPENYKGWLIPLKFTICRHVGRKPVFDVTRLTEWGPRVSTGDSFILLFVPVLSSVTCYFVEIL</sequence>
<comment type="caution">
    <text evidence="1">The sequence shown here is derived from an EMBL/GenBank/DDBJ whole genome shotgun (WGS) entry which is preliminary data.</text>
</comment>
<accession>A0A4Y2NHC5</accession>
<proteinExistence type="predicted"/>
<dbReference type="EMBL" id="BGPR01009131">
    <property type="protein sequence ID" value="GBN38174.1"/>
    <property type="molecule type" value="Genomic_DNA"/>
</dbReference>
<name>A0A4Y2NHC5_ARAVE</name>
<dbReference type="Proteomes" id="UP000499080">
    <property type="component" value="Unassembled WGS sequence"/>
</dbReference>
<keyword evidence="2" id="KW-1185">Reference proteome</keyword>
<evidence type="ECO:0000313" key="2">
    <source>
        <dbReference type="Proteomes" id="UP000499080"/>
    </source>
</evidence>
<gene>
    <name evidence="1" type="ORF">AVEN_3391_1</name>
</gene>
<organism evidence="1 2">
    <name type="scientific">Araneus ventricosus</name>
    <name type="common">Orbweaver spider</name>
    <name type="synonym">Epeira ventricosa</name>
    <dbReference type="NCBI Taxonomy" id="182803"/>
    <lineage>
        <taxon>Eukaryota</taxon>
        <taxon>Metazoa</taxon>
        <taxon>Ecdysozoa</taxon>
        <taxon>Arthropoda</taxon>
        <taxon>Chelicerata</taxon>
        <taxon>Arachnida</taxon>
        <taxon>Araneae</taxon>
        <taxon>Araneomorphae</taxon>
        <taxon>Entelegynae</taxon>
        <taxon>Araneoidea</taxon>
        <taxon>Araneidae</taxon>
        <taxon>Araneus</taxon>
    </lineage>
</organism>
<evidence type="ECO:0000313" key="1">
    <source>
        <dbReference type="EMBL" id="GBN38174.1"/>
    </source>
</evidence>
<protein>
    <submittedName>
        <fullName evidence="1">Uncharacterized protein</fullName>
    </submittedName>
</protein>
<dbReference type="AlphaFoldDB" id="A0A4Y2NHC5"/>
<reference evidence="1 2" key="1">
    <citation type="journal article" date="2019" name="Sci. Rep.">
        <title>Orb-weaving spider Araneus ventricosus genome elucidates the spidroin gene catalogue.</title>
        <authorList>
            <person name="Kono N."/>
            <person name="Nakamura H."/>
            <person name="Ohtoshi R."/>
            <person name="Moran D.A.P."/>
            <person name="Shinohara A."/>
            <person name="Yoshida Y."/>
            <person name="Fujiwara M."/>
            <person name="Mori M."/>
            <person name="Tomita M."/>
            <person name="Arakawa K."/>
        </authorList>
    </citation>
    <scope>NUCLEOTIDE SEQUENCE [LARGE SCALE GENOMIC DNA]</scope>
</reference>